<reference evidence="4" key="1">
    <citation type="submission" date="2012-03" db="EMBL/GenBank/DDBJ databases">
        <title>Fervidicoccus fontis complete genome analysis confirms its distinct phylogenetic position and predicts its environmental function.</title>
        <authorList>
            <person name="Lebedinsky A.V."/>
            <person name="Mardanov A.V."/>
            <person name="Gumerov V.M."/>
            <person name="Beletsky A.V."/>
            <person name="Kublanov I.V."/>
            <person name="Perevalova A.A."/>
            <person name="Bonch-Osmolovskaya E.A."/>
            <person name="Ravin N.V."/>
            <person name="Skryabin K.G."/>
        </authorList>
    </citation>
    <scope>NUCLEOTIDE SEQUENCE [LARGE SCALE GENOMIC DNA]</scope>
    <source>
        <strain evidence="4">DSM 19380 / VKM B-2539 / Kam940</strain>
    </source>
</reference>
<protein>
    <submittedName>
        <fullName evidence="3">CRISPR-associated protein, MJ1666 family</fullName>
    </submittedName>
</protein>
<proteinExistence type="predicted"/>
<dbReference type="Pfam" id="PF09455">
    <property type="entry name" value="Csx1_HEPN"/>
    <property type="match status" value="1"/>
</dbReference>
<evidence type="ECO:0000259" key="1">
    <source>
        <dbReference type="Pfam" id="PF09455"/>
    </source>
</evidence>
<reference evidence="3 4" key="2">
    <citation type="journal article" date="2014" name="Extremophiles">
        <title>Analysis of the complete genome of Fervidococcus fontis confirms the distinct phylogenetic position of the order Fervidicoccales and suggests its environmental function.</title>
        <authorList>
            <person name="Lebedinsky A.V."/>
            <person name="Mardanov A.V."/>
            <person name="Kublanov I.V."/>
            <person name="Gumerov V.M."/>
            <person name="Beletsky A.V."/>
            <person name="Perevalova A.A."/>
            <person name="Bidzhieva S.Kh."/>
            <person name="Bonch-Osmolovskaya E.A."/>
            <person name="Skryabin K.G."/>
            <person name="Ravin N.V."/>
        </authorList>
    </citation>
    <scope>NUCLEOTIDE SEQUENCE [LARGE SCALE GENOMIC DNA]</scope>
    <source>
        <strain evidence="4">DSM 19380 / VKM B-2539 / Kam940</strain>
    </source>
</reference>
<dbReference type="Gene3D" id="3.40.50.10640">
    <property type="entry name" value="SSO1389-like"/>
    <property type="match status" value="1"/>
</dbReference>
<evidence type="ECO:0000259" key="2">
    <source>
        <dbReference type="Pfam" id="PF22230"/>
    </source>
</evidence>
<dbReference type="InParanoid" id="H9ZZB8"/>
<feature type="domain" description="CRISPR system endoribonuclease Csx1-like HEPN" evidence="1">
    <location>
        <begin position="418"/>
        <end position="502"/>
    </location>
</feature>
<dbReference type="EMBL" id="CP003423">
    <property type="protein sequence ID" value="AFH42075.1"/>
    <property type="molecule type" value="Genomic_DNA"/>
</dbReference>
<dbReference type="PANTHER" id="PTHR37169">
    <property type="entry name" value="CRISPR SYSTEM ENDORIBONUCLEASE CSX1-RELATED"/>
    <property type="match status" value="1"/>
</dbReference>
<dbReference type="InterPro" id="IPR052875">
    <property type="entry name" value="CRISPR_assoc_ribonuclease"/>
</dbReference>
<dbReference type="eggNOG" id="arCOG03433">
    <property type="taxonomic scope" value="Archaea"/>
</dbReference>
<feature type="domain" description="CRISPR system endoribonuclease Csx1 CARF" evidence="2">
    <location>
        <begin position="18"/>
        <end position="231"/>
    </location>
</feature>
<dbReference type="KEGG" id="ffo:FFONT_0081"/>
<dbReference type="STRING" id="1163730.FFONT_0081"/>
<name>H9ZZB8_FERFK</name>
<organism evidence="3 4">
    <name type="scientific">Fervidicoccus fontis (strain DSM 19380 / JCM 18336 / VKM B-2539 / Kam940)</name>
    <dbReference type="NCBI Taxonomy" id="1163730"/>
    <lineage>
        <taxon>Archaea</taxon>
        <taxon>Thermoproteota</taxon>
        <taxon>Thermoprotei</taxon>
        <taxon>Fervidicoccales</taxon>
        <taxon>Fervidicoccaceae</taxon>
        <taxon>Fervidicoccus</taxon>
    </lineage>
</organism>
<gene>
    <name evidence="3" type="ordered locus">FFONT_0081</name>
</gene>
<evidence type="ECO:0000313" key="3">
    <source>
        <dbReference type="EMBL" id="AFH42075.1"/>
    </source>
</evidence>
<dbReference type="HOGENOM" id="CLU_528556_0_0_2"/>
<dbReference type="PANTHER" id="PTHR37169:SF1">
    <property type="entry name" value="CRISPR SYSTEM ENDORIBONUCLEASE CSX1"/>
    <property type="match status" value="1"/>
</dbReference>
<dbReference type="SUPFAM" id="SSF160980">
    <property type="entry name" value="SSO1389-like"/>
    <property type="match status" value="1"/>
</dbReference>
<keyword evidence="4" id="KW-1185">Reference proteome</keyword>
<dbReference type="InterPro" id="IPR053857">
    <property type="entry name" value="Csx1_CARF"/>
</dbReference>
<dbReference type="Proteomes" id="UP000007391">
    <property type="component" value="Chromosome"/>
</dbReference>
<dbReference type="AlphaFoldDB" id="H9ZZB8"/>
<dbReference type="NCBIfam" id="TIGR01897">
    <property type="entry name" value="cas_MJ1666"/>
    <property type="match status" value="1"/>
</dbReference>
<dbReference type="InterPro" id="IPR010171">
    <property type="entry name" value="CRISPR_Csx1"/>
</dbReference>
<accession>H9ZZB8</accession>
<dbReference type="InterPro" id="IPR019016">
    <property type="entry name" value="Csx1-like_HEPN"/>
</dbReference>
<sequence>MTISGMTMSNHGSKDQELIIATWGAPWVWRKTKYVLHEEGVSESVESCSSVFALAKKHKNAKVIIVGADSLLDYEQRQNGRGDDQICRDIFYEVADKLGIEPLSKSMEKYSSYEEIILDAKKLISETAKRMSPEGLMLNNMEAIIMPMLGKPSEVTFNGGPRDPFSVLLFELFKITKDSSFGKIYLDLSQGVNYMPSLLLQAAKMLASLSLFDPSIDTKDVVEIKAFNSEPARKLSEIALHEIYWENVGTIQVPLGLGDSREIKVLDRRIEIKGDDGEKAVDSLKKFNEKYDKIKGSVSKVLKSLRYPVPLLLRYSCSTIEDYREFLNALDDAFSLWKENTVINSDGKRIERRLELNYWGLYSYSLSYKACSQIKDSVRQNADGSTKPQNSNDVIMYLDEFDKKIARKIYRRVSRAFEPIITNEVSNIDKKIEEKGEVLNKGECLELDELFEKEGDSEEKGSSASKGTREPDRRIVIAHAGLQREYVEVCREKGGGRIYLRYIADSPERILKILE</sequence>
<evidence type="ECO:0000313" key="4">
    <source>
        <dbReference type="Proteomes" id="UP000007391"/>
    </source>
</evidence>
<dbReference type="Pfam" id="PF22230">
    <property type="entry name" value="Csx1_CARF"/>
    <property type="match status" value="1"/>
</dbReference>